<dbReference type="GO" id="GO:0046655">
    <property type="term" value="P:folic acid metabolic process"/>
    <property type="evidence" value="ECO:0007669"/>
    <property type="project" value="TreeGrafter"/>
</dbReference>
<comment type="caution">
    <text evidence="12">The sequence shown here is derived from an EMBL/GenBank/DDBJ whole genome shotgun (WGS) entry which is preliminary data.</text>
</comment>
<organism evidence="12 13">
    <name type="scientific">Demequina lignilytica</name>
    <dbReference type="NCBI Taxonomy" id="3051663"/>
    <lineage>
        <taxon>Bacteria</taxon>
        <taxon>Bacillati</taxon>
        <taxon>Actinomycetota</taxon>
        <taxon>Actinomycetes</taxon>
        <taxon>Micrococcales</taxon>
        <taxon>Demequinaceae</taxon>
        <taxon>Demequina</taxon>
    </lineage>
</organism>
<comment type="pathway">
    <text evidence="1 7">Cofactor biosynthesis; tetrahydrofolate biosynthesis; 5,6,7,8-tetrahydrofolate from 7,8-dihydrofolate: step 1/1.</text>
</comment>
<dbReference type="Proteomes" id="UP001172737">
    <property type="component" value="Unassembled WGS sequence"/>
</dbReference>
<dbReference type="Pfam" id="PF00186">
    <property type="entry name" value="DHFR_1"/>
    <property type="match status" value="1"/>
</dbReference>
<dbReference type="PANTHER" id="PTHR48069">
    <property type="entry name" value="DIHYDROFOLATE REDUCTASE"/>
    <property type="match status" value="1"/>
</dbReference>
<evidence type="ECO:0000256" key="2">
    <source>
        <dbReference type="ARBA" id="ARBA00009539"/>
    </source>
</evidence>
<gene>
    <name evidence="11" type="ORF">QQ002_10695</name>
    <name evidence="12" type="ORF">QQX10_04020</name>
</gene>
<keyword evidence="13" id="KW-1185">Reference proteome</keyword>
<evidence type="ECO:0000259" key="10">
    <source>
        <dbReference type="PROSITE" id="PS51330"/>
    </source>
</evidence>
<evidence type="ECO:0000313" key="13">
    <source>
        <dbReference type="Proteomes" id="UP001172737"/>
    </source>
</evidence>
<feature type="domain" description="DHFR" evidence="10">
    <location>
        <begin position="1"/>
        <end position="166"/>
    </location>
</feature>
<dbReference type="EMBL" id="JAUHPX010000002">
    <property type="protein sequence ID" value="MDN4487331.1"/>
    <property type="molecule type" value="Genomic_DNA"/>
</dbReference>
<dbReference type="InterPro" id="IPR012259">
    <property type="entry name" value="DHFR"/>
</dbReference>
<sequence>MVKAIWAQARDGEGRPVIGLGGTMPWHLPEDLAHFSETTHGEVVIMGRLTWESLPERFRPLPSRTNIVVSHHENTFHGAASASSLEGALDAAEDLDPDATCWVMGGARLFAEAAGIADEIVVTEIDLVTEGDTFAPTLDPDAWRVKAADWQESRTGLRYRIVRHRRR</sequence>
<dbReference type="PANTHER" id="PTHR48069:SF3">
    <property type="entry name" value="DIHYDROFOLATE REDUCTASE"/>
    <property type="match status" value="1"/>
</dbReference>
<accession>A0AAW7M8F9</accession>
<proteinExistence type="inferred from homology"/>
<protein>
    <recommendedName>
        <fullName evidence="3 7">Dihydrofolate reductase</fullName>
        <ecNumber evidence="3 7">1.5.1.3</ecNumber>
    </recommendedName>
</protein>
<evidence type="ECO:0000313" key="11">
    <source>
        <dbReference type="EMBL" id="MDN4484006.1"/>
    </source>
</evidence>
<comment type="catalytic activity">
    <reaction evidence="7">
        <text>(6S)-5,6,7,8-tetrahydrofolate + NADP(+) = 7,8-dihydrofolate + NADPH + H(+)</text>
        <dbReference type="Rhea" id="RHEA:15009"/>
        <dbReference type="ChEBI" id="CHEBI:15378"/>
        <dbReference type="ChEBI" id="CHEBI:57451"/>
        <dbReference type="ChEBI" id="CHEBI:57453"/>
        <dbReference type="ChEBI" id="CHEBI:57783"/>
        <dbReference type="ChEBI" id="CHEBI:58349"/>
        <dbReference type="EC" id="1.5.1.3"/>
    </reaction>
</comment>
<dbReference type="GO" id="GO:0046654">
    <property type="term" value="P:tetrahydrofolate biosynthetic process"/>
    <property type="evidence" value="ECO:0007669"/>
    <property type="project" value="InterPro"/>
</dbReference>
<dbReference type="RefSeq" id="WP_301118400.1">
    <property type="nucleotide sequence ID" value="NZ_JAUHPX010000002.1"/>
</dbReference>
<evidence type="ECO:0000256" key="9">
    <source>
        <dbReference type="RuleBase" id="RU004474"/>
    </source>
</evidence>
<dbReference type="PIRSF" id="PIRSF000194">
    <property type="entry name" value="DHFR"/>
    <property type="match status" value="1"/>
</dbReference>
<evidence type="ECO:0000256" key="5">
    <source>
        <dbReference type="ARBA" id="ARBA00022857"/>
    </source>
</evidence>
<dbReference type="EMBL" id="JAUHQB010000007">
    <property type="protein sequence ID" value="MDN4484006.1"/>
    <property type="molecule type" value="Genomic_DNA"/>
</dbReference>
<dbReference type="CDD" id="cd00209">
    <property type="entry name" value="DHFR"/>
    <property type="match status" value="1"/>
</dbReference>
<evidence type="ECO:0000256" key="7">
    <source>
        <dbReference type="PIRNR" id="PIRNR000194"/>
    </source>
</evidence>
<comment type="function">
    <text evidence="7">Key enzyme in folate metabolism. Catalyzes an essential reaction for de novo glycine and purine synthesis, and for DNA precursor synthesis.</text>
</comment>
<dbReference type="InterPro" id="IPR017925">
    <property type="entry name" value="DHFR_CS"/>
</dbReference>
<dbReference type="GO" id="GO:0006730">
    <property type="term" value="P:one-carbon metabolic process"/>
    <property type="evidence" value="ECO:0007669"/>
    <property type="project" value="UniProtKB-KW"/>
</dbReference>
<keyword evidence="5 7" id="KW-0521">NADP</keyword>
<dbReference type="PROSITE" id="PS51330">
    <property type="entry name" value="DHFR_2"/>
    <property type="match status" value="1"/>
</dbReference>
<dbReference type="GO" id="GO:0050661">
    <property type="term" value="F:NADP binding"/>
    <property type="evidence" value="ECO:0007669"/>
    <property type="project" value="InterPro"/>
</dbReference>
<dbReference type="PRINTS" id="PR00070">
    <property type="entry name" value="DHFR"/>
</dbReference>
<name>A0AAW7M8F9_9MICO</name>
<evidence type="ECO:0000256" key="3">
    <source>
        <dbReference type="ARBA" id="ARBA00012856"/>
    </source>
</evidence>
<evidence type="ECO:0000313" key="12">
    <source>
        <dbReference type="EMBL" id="MDN4487331.1"/>
    </source>
</evidence>
<feature type="active site" description="Nucleophile" evidence="8">
    <location>
        <position position="124"/>
    </location>
</feature>
<evidence type="ECO:0000256" key="6">
    <source>
        <dbReference type="ARBA" id="ARBA00023002"/>
    </source>
</evidence>
<keyword evidence="4 7" id="KW-0554">One-carbon metabolism</keyword>
<comment type="similarity">
    <text evidence="2 7 9">Belongs to the dihydrofolate reductase family.</text>
</comment>
<dbReference type="AlphaFoldDB" id="A0AAW7M8F9"/>
<dbReference type="InterPro" id="IPR001796">
    <property type="entry name" value="DHFR_dom"/>
</dbReference>
<reference evidence="11 14" key="2">
    <citation type="submission" date="2023-06" db="EMBL/GenBank/DDBJ databases">
        <title>SYSU T0a273.</title>
        <authorList>
            <person name="Gao L."/>
            <person name="Fang B.-Z."/>
            <person name="Li W.-J."/>
        </authorList>
    </citation>
    <scope>NUCLEOTIDE SEQUENCE [LARGE SCALE GENOMIC DNA]</scope>
    <source>
        <strain evidence="11 14">SYSU T0a273</strain>
    </source>
</reference>
<evidence type="ECO:0000313" key="14">
    <source>
        <dbReference type="Proteomes" id="UP001172756"/>
    </source>
</evidence>
<dbReference type="GO" id="GO:0004146">
    <property type="term" value="F:dihydrofolate reductase activity"/>
    <property type="evidence" value="ECO:0007669"/>
    <property type="project" value="UniProtKB-EC"/>
</dbReference>
<evidence type="ECO:0000256" key="8">
    <source>
        <dbReference type="PROSITE-ProRule" id="PRU10061"/>
    </source>
</evidence>
<dbReference type="Proteomes" id="UP001172756">
    <property type="component" value="Unassembled WGS sequence"/>
</dbReference>
<dbReference type="InterPro" id="IPR024072">
    <property type="entry name" value="DHFR-like_dom_sf"/>
</dbReference>
<dbReference type="Gene3D" id="3.40.430.10">
    <property type="entry name" value="Dihydrofolate Reductase, subunit A"/>
    <property type="match status" value="1"/>
</dbReference>
<dbReference type="GO" id="GO:0005829">
    <property type="term" value="C:cytosol"/>
    <property type="evidence" value="ECO:0007669"/>
    <property type="project" value="TreeGrafter"/>
</dbReference>
<evidence type="ECO:0000256" key="4">
    <source>
        <dbReference type="ARBA" id="ARBA00022563"/>
    </source>
</evidence>
<dbReference type="SUPFAM" id="SSF53597">
    <property type="entry name" value="Dihydrofolate reductase-like"/>
    <property type="match status" value="1"/>
</dbReference>
<dbReference type="PROSITE" id="PS00591">
    <property type="entry name" value="GH10_1"/>
    <property type="match status" value="1"/>
</dbReference>
<reference evidence="12" key="1">
    <citation type="submission" date="2023-06" db="EMBL/GenBank/DDBJ databases">
        <title>Sysu t00039.</title>
        <authorList>
            <person name="Gao L."/>
            <person name="Fang B.-Z."/>
            <person name="Li W.-J."/>
        </authorList>
    </citation>
    <scope>NUCLEOTIDE SEQUENCE</scope>
    <source>
        <strain evidence="12">SYSU T00039</strain>
    </source>
</reference>
<dbReference type="GO" id="GO:0046452">
    <property type="term" value="P:dihydrofolate metabolic process"/>
    <property type="evidence" value="ECO:0007669"/>
    <property type="project" value="TreeGrafter"/>
</dbReference>
<keyword evidence="6 7" id="KW-0560">Oxidoreductase</keyword>
<dbReference type="EC" id="1.5.1.3" evidence="3 7"/>
<dbReference type="InterPro" id="IPR031158">
    <property type="entry name" value="GH10_AS"/>
</dbReference>
<evidence type="ECO:0000256" key="1">
    <source>
        <dbReference type="ARBA" id="ARBA00004903"/>
    </source>
</evidence>
<dbReference type="PROSITE" id="PS00075">
    <property type="entry name" value="DHFR_1"/>
    <property type="match status" value="1"/>
</dbReference>